<name>A0A7I7K6G6_9MYCO</name>
<keyword evidence="2" id="KW-1185">Reference proteome</keyword>
<reference evidence="1 2" key="1">
    <citation type="journal article" date="2019" name="Emerg. Microbes Infect.">
        <title>Comprehensive subspecies identification of 175 nontuberculous mycobacteria species based on 7547 genomic profiles.</title>
        <authorList>
            <person name="Matsumoto Y."/>
            <person name="Kinjo T."/>
            <person name="Motooka D."/>
            <person name="Nabeya D."/>
            <person name="Jung N."/>
            <person name="Uechi K."/>
            <person name="Horii T."/>
            <person name="Iida T."/>
            <person name="Fujita J."/>
            <person name="Nakamura S."/>
        </authorList>
    </citation>
    <scope>NUCLEOTIDE SEQUENCE [LARGE SCALE GENOMIC DNA]</scope>
    <source>
        <strain evidence="1 2">JCM 6396</strain>
    </source>
</reference>
<sequence length="244" mass="26027">MFVAFAYPPNELGYCGPPDPALLLRHDGSDRVTRARAFDGAWPYLVELAAAAGGAEPLRSDVVQAYWLGGELQSGVDGARLAQRLRCALQGQPTGLLDAVPDDRLLAHHSFQVFVVYPWVPILARRPAGAGPALKILQQCRIRWGVVDAVGDEHAVLTSQPLGFEAGQLLLGAPTPETVRWRGVDGTALAPRPAPGDMVAAHWDWICGSLGPEQHRALVQTTTSTLDLVNGLLRAGPRSPAALS</sequence>
<protein>
    <submittedName>
        <fullName evidence="1">Uncharacterized protein</fullName>
    </submittedName>
</protein>
<proteinExistence type="predicted"/>
<dbReference type="Proteomes" id="UP000467006">
    <property type="component" value="Chromosome"/>
</dbReference>
<dbReference type="EMBL" id="AP022563">
    <property type="protein sequence ID" value="BBX19770.1"/>
    <property type="molecule type" value="Genomic_DNA"/>
</dbReference>
<evidence type="ECO:0000313" key="2">
    <source>
        <dbReference type="Proteomes" id="UP000467006"/>
    </source>
</evidence>
<accession>A0A7I7K6G6</accession>
<dbReference type="InterPro" id="IPR045660">
    <property type="entry name" value="DUF6390"/>
</dbReference>
<dbReference type="Pfam" id="PF19927">
    <property type="entry name" value="DUF6390"/>
    <property type="match status" value="1"/>
</dbReference>
<gene>
    <name evidence="1" type="ORF">MDUV_46300</name>
</gene>
<evidence type="ECO:0000313" key="1">
    <source>
        <dbReference type="EMBL" id="BBX19770.1"/>
    </source>
</evidence>
<organism evidence="1 2">
    <name type="scientific">Mycolicibacterium duvalii</name>
    <dbReference type="NCBI Taxonomy" id="39688"/>
    <lineage>
        <taxon>Bacteria</taxon>
        <taxon>Bacillati</taxon>
        <taxon>Actinomycetota</taxon>
        <taxon>Actinomycetes</taxon>
        <taxon>Mycobacteriales</taxon>
        <taxon>Mycobacteriaceae</taxon>
        <taxon>Mycolicibacterium</taxon>
    </lineage>
</organism>
<dbReference type="KEGG" id="mdu:MDUV_46300"/>
<dbReference type="AlphaFoldDB" id="A0A7I7K6G6"/>